<dbReference type="AlphaFoldDB" id="A0A7W6M5Q5"/>
<dbReference type="RefSeq" id="WP_025054955.1">
    <property type="nucleotide sequence ID" value="NZ_JACIFU010000001.1"/>
</dbReference>
<evidence type="ECO:0000313" key="1">
    <source>
        <dbReference type="EMBL" id="MBB4172963.1"/>
    </source>
</evidence>
<protein>
    <submittedName>
        <fullName evidence="1">Uncharacterized protein</fullName>
    </submittedName>
</protein>
<organism evidence="1 2">
    <name type="scientific">Sulfitobacter noctilucicola</name>
    <dbReference type="NCBI Taxonomy" id="1342301"/>
    <lineage>
        <taxon>Bacteria</taxon>
        <taxon>Pseudomonadati</taxon>
        <taxon>Pseudomonadota</taxon>
        <taxon>Alphaproteobacteria</taxon>
        <taxon>Rhodobacterales</taxon>
        <taxon>Roseobacteraceae</taxon>
        <taxon>Sulfitobacter</taxon>
    </lineage>
</organism>
<gene>
    <name evidence="1" type="ORF">GGR93_000724</name>
</gene>
<accession>A0A7W6M5Q5</accession>
<name>A0A7W6M5Q5_9RHOB</name>
<dbReference type="Proteomes" id="UP000565745">
    <property type="component" value="Unassembled WGS sequence"/>
</dbReference>
<proteinExistence type="predicted"/>
<dbReference type="EMBL" id="JACIFU010000001">
    <property type="protein sequence ID" value="MBB4172963.1"/>
    <property type="molecule type" value="Genomic_DNA"/>
</dbReference>
<comment type="caution">
    <text evidence="1">The sequence shown here is derived from an EMBL/GenBank/DDBJ whole genome shotgun (WGS) entry which is preliminary data.</text>
</comment>
<dbReference type="OrthoDB" id="7727713at2"/>
<keyword evidence="2" id="KW-1185">Reference proteome</keyword>
<reference evidence="1 2" key="1">
    <citation type="submission" date="2020-08" db="EMBL/GenBank/DDBJ databases">
        <title>Genomic Encyclopedia of Type Strains, Phase IV (KMG-IV): sequencing the most valuable type-strain genomes for metagenomic binning, comparative biology and taxonomic classification.</title>
        <authorList>
            <person name="Goeker M."/>
        </authorList>
    </citation>
    <scope>NUCLEOTIDE SEQUENCE [LARGE SCALE GENOMIC DNA]</scope>
    <source>
        <strain evidence="1 2">DSM 101015</strain>
    </source>
</reference>
<sequence>MSDAIYTAGILPQPEEKAEAIPLPKPQPLGAPVLISDCVTPVAGETFLSLLMKRMIKDDQP</sequence>
<evidence type="ECO:0000313" key="2">
    <source>
        <dbReference type="Proteomes" id="UP000565745"/>
    </source>
</evidence>